<gene>
    <name evidence="2" type="ORF">JS756_27575</name>
</gene>
<reference evidence="2 3" key="1">
    <citation type="submission" date="2021-02" db="EMBL/GenBank/DDBJ databases">
        <title>Whole genome sequencing of Streptomyces actuosus VRA1.</title>
        <authorList>
            <person name="Sen G."/>
            <person name="Sen A."/>
        </authorList>
    </citation>
    <scope>NUCLEOTIDE SEQUENCE [LARGE SCALE GENOMIC DNA]</scope>
    <source>
        <strain evidence="2 3">VRA1</strain>
    </source>
</reference>
<comment type="caution">
    <text evidence="2">The sequence shown here is derived from an EMBL/GenBank/DDBJ whole genome shotgun (WGS) entry which is preliminary data.</text>
</comment>
<keyword evidence="3" id="KW-1185">Reference proteome</keyword>
<dbReference type="EMBL" id="JAFFZS010000029">
    <property type="protein sequence ID" value="MBN0047802.1"/>
    <property type="molecule type" value="Genomic_DNA"/>
</dbReference>
<feature type="region of interest" description="Disordered" evidence="1">
    <location>
        <begin position="1"/>
        <end position="47"/>
    </location>
</feature>
<protein>
    <submittedName>
        <fullName evidence="2">Uncharacterized protein</fullName>
    </submittedName>
</protein>
<evidence type="ECO:0000313" key="2">
    <source>
        <dbReference type="EMBL" id="MBN0047802.1"/>
    </source>
</evidence>
<evidence type="ECO:0000256" key="1">
    <source>
        <dbReference type="SAM" id="MobiDB-lite"/>
    </source>
</evidence>
<dbReference type="Proteomes" id="UP000788262">
    <property type="component" value="Unassembled WGS sequence"/>
</dbReference>
<organism evidence="2 3">
    <name type="scientific">Streptomyces actuosus</name>
    <dbReference type="NCBI Taxonomy" id="1885"/>
    <lineage>
        <taxon>Bacteria</taxon>
        <taxon>Bacillati</taxon>
        <taxon>Actinomycetota</taxon>
        <taxon>Actinomycetes</taxon>
        <taxon>Kitasatosporales</taxon>
        <taxon>Streptomycetaceae</taxon>
        <taxon>Streptomyces</taxon>
    </lineage>
</organism>
<sequence>MTSSEVHSARSSPLRRSSAMRSAGTRPPRMVVRRSGSAPGPVAEWASTGSWVSSTVIEPPT</sequence>
<accession>A0ABS2VXC8</accession>
<proteinExistence type="predicted"/>
<name>A0ABS2VXC8_STRAS</name>
<feature type="compositionally biased region" description="Low complexity" evidence="1">
    <location>
        <begin position="9"/>
        <end position="23"/>
    </location>
</feature>
<evidence type="ECO:0000313" key="3">
    <source>
        <dbReference type="Proteomes" id="UP000788262"/>
    </source>
</evidence>